<dbReference type="InterPro" id="IPR036390">
    <property type="entry name" value="WH_DNA-bd_sf"/>
</dbReference>
<gene>
    <name evidence="5" type="ORF">JIG36_04645</name>
</gene>
<dbReference type="InterPro" id="IPR051011">
    <property type="entry name" value="Metal_resp_trans_reg"/>
</dbReference>
<keyword evidence="6" id="KW-1185">Reference proteome</keyword>
<organism evidence="5 6">
    <name type="scientific">Paractinoplanes ovalisporus</name>
    <dbReference type="NCBI Taxonomy" id="2810368"/>
    <lineage>
        <taxon>Bacteria</taxon>
        <taxon>Bacillati</taxon>
        <taxon>Actinomycetota</taxon>
        <taxon>Actinomycetes</taxon>
        <taxon>Micromonosporales</taxon>
        <taxon>Micromonosporaceae</taxon>
        <taxon>Paractinoplanes</taxon>
    </lineage>
</organism>
<sequence length="95" mass="10586">MTAGSTLDRAVEALRGLAYGSRLHIVALLREGEATPSALAEAIEAHQSVVAHHLRYMVDAGLLRRRRQGRQIFYSLADEGTARLIDEILRYAKDR</sequence>
<dbReference type="PROSITE" id="PS50987">
    <property type="entry name" value="HTH_ARSR_2"/>
    <property type="match status" value="1"/>
</dbReference>
<dbReference type="CDD" id="cd00090">
    <property type="entry name" value="HTH_ARSR"/>
    <property type="match status" value="1"/>
</dbReference>
<evidence type="ECO:0000313" key="5">
    <source>
        <dbReference type="EMBL" id="MBM2614845.1"/>
    </source>
</evidence>
<dbReference type="EMBL" id="JAENHP010000001">
    <property type="protein sequence ID" value="MBM2614845.1"/>
    <property type="molecule type" value="Genomic_DNA"/>
</dbReference>
<reference evidence="5 6" key="1">
    <citation type="submission" date="2021-01" db="EMBL/GenBank/DDBJ databases">
        <title>Actinoplanes sp. nov. LDG1-06 isolated from lichen.</title>
        <authorList>
            <person name="Saeng-In P."/>
            <person name="Phongsopitanun W."/>
            <person name="Kanchanasin P."/>
            <person name="Yuki M."/>
            <person name="Kudo T."/>
            <person name="Ohkuma M."/>
            <person name="Tanasupawat S."/>
        </authorList>
    </citation>
    <scope>NUCLEOTIDE SEQUENCE [LARGE SCALE GENOMIC DNA]</scope>
    <source>
        <strain evidence="5 6">LDG1-06</strain>
    </source>
</reference>
<evidence type="ECO:0000256" key="3">
    <source>
        <dbReference type="ARBA" id="ARBA00023163"/>
    </source>
</evidence>
<evidence type="ECO:0000259" key="4">
    <source>
        <dbReference type="PROSITE" id="PS50987"/>
    </source>
</evidence>
<dbReference type="PRINTS" id="PR00778">
    <property type="entry name" value="HTHARSR"/>
</dbReference>
<proteinExistence type="predicted"/>
<protein>
    <submittedName>
        <fullName evidence="5">Helix-turn-helix transcriptional regulator</fullName>
    </submittedName>
</protein>
<dbReference type="InterPro" id="IPR036388">
    <property type="entry name" value="WH-like_DNA-bd_sf"/>
</dbReference>
<accession>A0ABS2A4S4</accession>
<dbReference type="InterPro" id="IPR011991">
    <property type="entry name" value="ArsR-like_HTH"/>
</dbReference>
<feature type="domain" description="HTH arsR-type" evidence="4">
    <location>
        <begin position="2"/>
        <end position="95"/>
    </location>
</feature>
<evidence type="ECO:0000313" key="6">
    <source>
        <dbReference type="Proteomes" id="UP000632138"/>
    </source>
</evidence>
<dbReference type="InterPro" id="IPR001845">
    <property type="entry name" value="HTH_ArsR_DNA-bd_dom"/>
</dbReference>
<dbReference type="SUPFAM" id="SSF46785">
    <property type="entry name" value="Winged helix' DNA-binding domain"/>
    <property type="match status" value="1"/>
</dbReference>
<dbReference type="PANTHER" id="PTHR43132">
    <property type="entry name" value="ARSENICAL RESISTANCE OPERON REPRESSOR ARSR-RELATED"/>
    <property type="match status" value="1"/>
</dbReference>
<keyword evidence="1" id="KW-0805">Transcription regulation</keyword>
<keyword evidence="3" id="KW-0804">Transcription</keyword>
<dbReference type="PANTHER" id="PTHR43132:SF2">
    <property type="entry name" value="ARSENICAL RESISTANCE OPERON REPRESSOR ARSR-RELATED"/>
    <property type="match status" value="1"/>
</dbReference>
<comment type="caution">
    <text evidence="5">The sequence shown here is derived from an EMBL/GenBank/DDBJ whole genome shotgun (WGS) entry which is preliminary data.</text>
</comment>
<evidence type="ECO:0000256" key="1">
    <source>
        <dbReference type="ARBA" id="ARBA00023015"/>
    </source>
</evidence>
<dbReference type="Proteomes" id="UP000632138">
    <property type="component" value="Unassembled WGS sequence"/>
</dbReference>
<dbReference type="Gene3D" id="1.10.10.10">
    <property type="entry name" value="Winged helix-like DNA-binding domain superfamily/Winged helix DNA-binding domain"/>
    <property type="match status" value="1"/>
</dbReference>
<dbReference type="NCBIfam" id="NF033788">
    <property type="entry name" value="HTH_metalloreg"/>
    <property type="match status" value="1"/>
</dbReference>
<dbReference type="Pfam" id="PF01022">
    <property type="entry name" value="HTH_5"/>
    <property type="match status" value="1"/>
</dbReference>
<evidence type="ECO:0000256" key="2">
    <source>
        <dbReference type="ARBA" id="ARBA00023125"/>
    </source>
</evidence>
<name>A0ABS2A4S4_9ACTN</name>
<dbReference type="SMART" id="SM00418">
    <property type="entry name" value="HTH_ARSR"/>
    <property type="match status" value="1"/>
</dbReference>
<keyword evidence="2" id="KW-0238">DNA-binding</keyword>